<sequence length="185" mass="21856">MAYKQYNKDGIEITPQDLQNKTLWCKDGEKIEEAFVDKFGEKLDLIINPEKVNNPYAPDLLKSNLYIADLKTQNTPFFKANDLYGIDPTYAVVFNRKDAERYWKNYREIIIYFWVEWHSVKFEMGNLVKEVEFLNGVWSIKFLDLVELLKVAPEHMYQQRVNDTKGNAKGSFVLDIRNNAFERLI</sequence>
<gene>
    <name evidence="1" type="ORF">NAT47_00520</name>
</gene>
<comment type="caution">
    <text evidence="1">The sequence shown here is derived from an EMBL/GenBank/DDBJ whole genome shotgun (WGS) entry which is preliminary data.</text>
</comment>
<evidence type="ECO:0000313" key="1">
    <source>
        <dbReference type="EMBL" id="MCL9768895.1"/>
    </source>
</evidence>
<accession>A0ABT0TD44</accession>
<dbReference type="RefSeq" id="WP_246915038.1">
    <property type="nucleotide sequence ID" value="NZ_JAMLJN010000001.1"/>
</dbReference>
<evidence type="ECO:0000313" key="2">
    <source>
        <dbReference type="Proteomes" id="UP001203342"/>
    </source>
</evidence>
<proteinExistence type="predicted"/>
<dbReference type="Proteomes" id="UP001203342">
    <property type="component" value="Unassembled WGS sequence"/>
</dbReference>
<reference evidence="1 2" key="1">
    <citation type="submission" date="2022-05" db="EMBL/GenBank/DDBJ databases">
        <title>Flavobacterium sp., isolated from activated sludge.</title>
        <authorList>
            <person name="Ran Q."/>
        </authorList>
    </citation>
    <scope>NUCLEOTIDE SEQUENCE [LARGE SCALE GENOMIC DNA]</scope>
    <source>
        <strain evidence="1 2">HXWNR69</strain>
    </source>
</reference>
<organism evidence="1 2">
    <name type="scientific">Flavobacterium fragile</name>
    <dbReference type="NCBI Taxonomy" id="2949085"/>
    <lineage>
        <taxon>Bacteria</taxon>
        <taxon>Pseudomonadati</taxon>
        <taxon>Bacteroidota</taxon>
        <taxon>Flavobacteriia</taxon>
        <taxon>Flavobacteriales</taxon>
        <taxon>Flavobacteriaceae</taxon>
        <taxon>Flavobacterium</taxon>
    </lineage>
</organism>
<name>A0ABT0TD44_9FLAO</name>
<protein>
    <submittedName>
        <fullName evidence="1">Uncharacterized protein</fullName>
    </submittedName>
</protein>
<keyword evidence="2" id="KW-1185">Reference proteome</keyword>
<dbReference type="EMBL" id="JAMLJN010000001">
    <property type="protein sequence ID" value="MCL9768895.1"/>
    <property type="molecule type" value="Genomic_DNA"/>
</dbReference>